<gene>
    <name evidence="1" type="ORF">LEP1GSC008_3548</name>
</gene>
<accession>M6F9E7</accession>
<reference evidence="1 2" key="1">
    <citation type="submission" date="2013-01" db="EMBL/GenBank/DDBJ databases">
        <authorList>
            <person name="Harkins D.M."/>
            <person name="Durkin A.S."/>
            <person name="Brinkac L.M."/>
            <person name="Haft D.H."/>
            <person name="Selengut J.D."/>
            <person name="Sanka R."/>
            <person name="DePew J."/>
            <person name="Purushe J."/>
            <person name="Galloway R.L."/>
            <person name="Vinetz J.M."/>
            <person name="Sutton G.G."/>
            <person name="Nierman W.C."/>
            <person name="Fouts D.E."/>
        </authorList>
    </citation>
    <scope>NUCLEOTIDE SEQUENCE [LARGE SCALE GENOMIC DNA]</scope>
    <source>
        <strain evidence="1 2">Nikolaevo</strain>
    </source>
</reference>
<proteinExistence type="predicted"/>
<evidence type="ECO:0000313" key="2">
    <source>
        <dbReference type="Proteomes" id="UP000011980"/>
    </source>
</evidence>
<organism evidence="1 2">
    <name type="scientific">Leptospira kirschneri serovar Bulgarica str. Nikolaevo</name>
    <dbReference type="NCBI Taxonomy" id="1240687"/>
    <lineage>
        <taxon>Bacteria</taxon>
        <taxon>Pseudomonadati</taxon>
        <taxon>Spirochaetota</taxon>
        <taxon>Spirochaetia</taxon>
        <taxon>Leptospirales</taxon>
        <taxon>Leptospiraceae</taxon>
        <taxon>Leptospira</taxon>
    </lineage>
</organism>
<protein>
    <submittedName>
        <fullName evidence="1">Uncharacterized protein</fullName>
    </submittedName>
</protein>
<dbReference type="Proteomes" id="UP000011980">
    <property type="component" value="Unassembled WGS sequence"/>
</dbReference>
<comment type="caution">
    <text evidence="1">The sequence shown here is derived from an EMBL/GenBank/DDBJ whole genome shotgun (WGS) entry which is preliminary data.</text>
</comment>
<dbReference type="PATRIC" id="fig|1240687.3.peg.1368"/>
<sequence length="42" mass="5227">MFLDYFRDFYQKQIVKWTGHSFGNFKTFDLKILFVFCKKILI</sequence>
<evidence type="ECO:0000313" key="1">
    <source>
        <dbReference type="EMBL" id="EMK25035.1"/>
    </source>
</evidence>
<dbReference type="AlphaFoldDB" id="M6F9E7"/>
<dbReference type="EMBL" id="ANCE01000076">
    <property type="protein sequence ID" value="EMK25035.1"/>
    <property type="molecule type" value="Genomic_DNA"/>
</dbReference>
<name>M6F9E7_9LEPT</name>